<accession>A0A0C9XGR2</accession>
<evidence type="ECO:0000313" key="2">
    <source>
        <dbReference type="EMBL" id="KIJ95312.1"/>
    </source>
</evidence>
<evidence type="ECO:0000313" key="3">
    <source>
        <dbReference type="Proteomes" id="UP000054477"/>
    </source>
</evidence>
<name>A0A0C9XGR2_9AGAR</name>
<keyword evidence="3" id="KW-1185">Reference proteome</keyword>
<feature type="signal peptide" evidence="1">
    <location>
        <begin position="1"/>
        <end position="29"/>
    </location>
</feature>
<feature type="chain" id="PRO_5002216781" evidence="1">
    <location>
        <begin position="30"/>
        <end position="205"/>
    </location>
</feature>
<organism evidence="2 3">
    <name type="scientific">Laccaria amethystina LaAM-08-1</name>
    <dbReference type="NCBI Taxonomy" id="1095629"/>
    <lineage>
        <taxon>Eukaryota</taxon>
        <taxon>Fungi</taxon>
        <taxon>Dikarya</taxon>
        <taxon>Basidiomycota</taxon>
        <taxon>Agaricomycotina</taxon>
        <taxon>Agaricomycetes</taxon>
        <taxon>Agaricomycetidae</taxon>
        <taxon>Agaricales</taxon>
        <taxon>Agaricineae</taxon>
        <taxon>Hydnangiaceae</taxon>
        <taxon>Laccaria</taxon>
    </lineage>
</organism>
<keyword evidence="1" id="KW-0732">Signal</keyword>
<proteinExistence type="predicted"/>
<dbReference type="OrthoDB" id="3019802at2759"/>
<protein>
    <submittedName>
        <fullName evidence="2">Uncharacterized protein</fullName>
    </submittedName>
</protein>
<dbReference type="AlphaFoldDB" id="A0A0C9XGR2"/>
<dbReference type="EMBL" id="KN838760">
    <property type="protein sequence ID" value="KIJ95312.1"/>
    <property type="molecule type" value="Genomic_DNA"/>
</dbReference>
<reference evidence="3" key="2">
    <citation type="submission" date="2015-01" db="EMBL/GenBank/DDBJ databases">
        <title>Evolutionary Origins and Diversification of the Mycorrhizal Mutualists.</title>
        <authorList>
            <consortium name="DOE Joint Genome Institute"/>
            <consortium name="Mycorrhizal Genomics Consortium"/>
            <person name="Kohler A."/>
            <person name="Kuo A."/>
            <person name="Nagy L.G."/>
            <person name="Floudas D."/>
            <person name="Copeland A."/>
            <person name="Barry K.W."/>
            <person name="Cichocki N."/>
            <person name="Veneault-Fourrey C."/>
            <person name="LaButti K."/>
            <person name="Lindquist E.A."/>
            <person name="Lipzen A."/>
            <person name="Lundell T."/>
            <person name="Morin E."/>
            <person name="Murat C."/>
            <person name="Riley R."/>
            <person name="Ohm R."/>
            <person name="Sun H."/>
            <person name="Tunlid A."/>
            <person name="Henrissat B."/>
            <person name="Grigoriev I.V."/>
            <person name="Hibbett D.S."/>
            <person name="Martin F."/>
        </authorList>
    </citation>
    <scope>NUCLEOTIDE SEQUENCE [LARGE SCALE GENOMIC DNA]</scope>
    <source>
        <strain evidence="3">LaAM-08-1</strain>
    </source>
</reference>
<dbReference type="HOGENOM" id="CLU_115035_0_0_1"/>
<gene>
    <name evidence="2" type="ORF">K443DRAFT_330346</name>
</gene>
<sequence length="205" mass="22861">MRLFAFTSSAMPVIAIQILVLLLSDHAFGAVISIERRMWSAKDLKNSAYRKEAKKYNNGAYLPNASNTKVVWKKGGNGDAEHIIEPGAHIKPVLIELGIQKNTDFHKEVKKVLNDKNNLSMLDPAANKAKAKLAANPKGDPKRKAIAMHYLQQSSIKQKASKTMAELGRAAKKHKIKNFEAKVKDNVKGIFPHIKRSGLDEYYLD</sequence>
<reference evidence="2 3" key="1">
    <citation type="submission" date="2014-04" db="EMBL/GenBank/DDBJ databases">
        <authorList>
            <consortium name="DOE Joint Genome Institute"/>
            <person name="Kuo A."/>
            <person name="Kohler A."/>
            <person name="Nagy L.G."/>
            <person name="Floudas D."/>
            <person name="Copeland A."/>
            <person name="Barry K.W."/>
            <person name="Cichocki N."/>
            <person name="Veneault-Fourrey C."/>
            <person name="LaButti K."/>
            <person name="Lindquist E.A."/>
            <person name="Lipzen A."/>
            <person name="Lundell T."/>
            <person name="Morin E."/>
            <person name="Murat C."/>
            <person name="Sun H."/>
            <person name="Tunlid A."/>
            <person name="Henrissat B."/>
            <person name="Grigoriev I.V."/>
            <person name="Hibbett D.S."/>
            <person name="Martin F."/>
            <person name="Nordberg H.P."/>
            <person name="Cantor M.N."/>
            <person name="Hua S.X."/>
        </authorList>
    </citation>
    <scope>NUCLEOTIDE SEQUENCE [LARGE SCALE GENOMIC DNA]</scope>
    <source>
        <strain evidence="2 3">LaAM-08-1</strain>
    </source>
</reference>
<dbReference type="Proteomes" id="UP000054477">
    <property type="component" value="Unassembled WGS sequence"/>
</dbReference>
<evidence type="ECO:0000256" key="1">
    <source>
        <dbReference type="SAM" id="SignalP"/>
    </source>
</evidence>